<name>A0A1E3PIC5_9ASCO</name>
<organism evidence="8 9">
    <name type="scientific">Nadsonia fulvescens var. elongata DSM 6958</name>
    <dbReference type="NCBI Taxonomy" id="857566"/>
    <lineage>
        <taxon>Eukaryota</taxon>
        <taxon>Fungi</taxon>
        <taxon>Dikarya</taxon>
        <taxon>Ascomycota</taxon>
        <taxon>Saccharomycotina</taxon>
        <taxon>Dipodascomycetes</taxon>
        <taxon>Dipodascales</taxon>
        <taxon>Dipodascales incertae sedis</taxon>
        <taxon>Nadsonia</taxon>
    </lineage>
</organism>
<dbReference type="SUPFAM" id="SSF103481">
    <property type="entry name" value="Multidrug resistance efflux transporter EmrE"/>
    <property type="match status" value="2"/>
</dbReference>
<feature type="transmembrane region" description="Helical" evidence="6">
    <location>
        <begin position="211"/>
        <end position="236"/>
    </location>
</feature>
<feature type="transmembrane region" description="Helical" evidence="6">
    <location>
        <begin position="74"/>
        <end position="97"/>
    </location>
</feature>
<feature type="region of interest" description="Disordered" evidence="5">
    <location>
        <begin position="29"/>
        <end position="48"/>
    </location>
</feature>
<evidence type="ECO:0000259" key="7">
    <source>
        <dbReference type="Pfam" id="PF13127"/>
    </source>
</evidence>
<dbReference type="PANTHER" id="PTHR23051:SF0">
    <property type="entry name" value="SOLUTE CARRIER FAMILY 35 MEMBER F5"/>
    <property type="match status" value="1"/>
</dbReference>
<dbReference type="EMBL" id="KV454411">
    <property type="protein sequence ID" value="ODQ64617.1"/>
    <property type="molecule type" value="Genomic_DNA"/>
</dbReference>
<feature type="transmembrane region" description="Helical" evidence="6">
    <location>
        <begin position="368"/>
        <end position="395"/>
    </location>
</feature>
<evidence type="ECO:0000313" key="8">
    <source>
        <dbReference type="EMBL" id="ODQ64617.1"/>
    </source>
</evidence>
<keyword evidence="9" id="KW-1185">Reference proteome</keyword>
<protein>
    <recommendedName>
        <fullName evidence="7">DUF3955 domain-containing protein</fullName>
    </recommendedName>
</protein>
<feature type="transmembrane region" description="Helical" evidence="6">
    <location>
        <begin position="407"/>
        <end position="426"/>
    </location>
</feature>
<evidence type="ECO:0000256" key="4">
    <source>
        <dbReference type="ARBA" id="ARBA00023136"/>
    </source>
</evidence>
<dbReference type="GO" id="GO:0000329">
    <property type="term" value="C:fungal-type vacuole membrane"/>
    <property type="evidence" value="ECO:0007669"/>
    <property type="project" value="TreeGrafter"/>
</dbReference>
<dbReference type="InterPro" id="IPR037185">
    <property type="entry name" value="EmrE-like"/>
</dbReference>
<feature type="transmembrane region" description="Helical" evidence="6">
    <location>
        <begin position="280"/>
        <end position="304"/>
    </location>
</feature>
<dbReference type="InterPro" id="IPR025016">
    <property type="entry name" value="DUF3955"/>
</dbReference>
<dbReference type="STRING" id="857566.A0A1E3PIC5"/>
<reference evidence="8 9" key="1">
    <citation type="journal article" date="2016" name="Proc. Natl. Acad. Sci. U.S.A.">
        <title>Comparative genomics of biotechnologically important yeasts.</title>
        <authorList>
            <person name="Riley R."/>
            <person name="Haridas S."/>
            <person name="Wolfe K.H."/>
            <person name="Lopes M.R."/>
            <person name="Hittinger C.T."/>
            <person name="Goeker M."/>
            <person name="Salamov A.A."/>
            <person name="Wisecaver J.H."/>
            <person name="Long T.M."/>
            <person name="Calvey C.H."/>
            <person name="Aerts A.L."/>
            <person name="Barry K.W."/>
            <person name="Choi C."/>
            <person name="Clum A."/>
            <person name="Coughlan A.Y."/>
            <person name="Deshpande S."/>
            <person name="Douglass A.P."/>
            <person name="Hanson S.J."/>
            <person name="Klenk H.-P."/>
            <person name="LaButti K.M."/>
            <person name="Lapidus A."/>
            <person name="Lindquist E.A."/>
            <person name="Lipzen A.M."/>
            <person name="Meier-Kolthoff J.P."/>
            <person name="Ohm R.A."/>
            <person name="Otillar R.P."/>
            <person name="Pangilinan J.L."/>
            <person name="Peng Y."/>
            <person name="Rokas A."/>
            <person name="Rosa C.A."/>
            <person name="Scheuner C."/>
            <person name="Sibirny A.A."/>
            <person name="Slot J.C."/>
            <person name="Stielow J.B."/>
            <person name="Sun H."/>
            <person name="Kurtzman C.P."/>
            <person name="Blackwell M."/>
            <person name="Grigoriev I.V."/>
            <person name="Jeffries T.W."/>
        </authorList>
    </citation>
    <scope>NUCLEOTIDE SEQUENCE [LARGE SCALE GENOMIC DNA]</scope>
    <source>
        <strain evidence="8 9">DSM 6958</strain>
    </source>
</reference>
<feature type="transmembrane region" description="Helical" evidence="6">
    <location>
        <begin position="243"/>
        <end position="260"/>
    </location>
</feature>
<dbReference type="OrthoDB" id="1436450at2759"/>
<gene>
    <name evidence="8" type="ORF">NADFUDRAFT_52249</name>
</gene>
<dbReference type="Pfam" id="PF13127">
    <property type="entry name" value="DUF3955"/>
    <property type="match status" value="1"/>
</dbReference>
<dbReference type="Pfam" id="PF16913">
    <property type="entry name" value="PUNUT"/>
    <property type="match status" value="1"/>
</dbReference>
<evidence type="ECO:0000256" key="1">
    <source>
        <dbReference type="ARBA" id="ARBA00004141"/>
    </source>
</evidence>
<proteinExistence type="predicted"/>
<evidence type="ECO:0000256" key="6">
    <source>
        <dbReference type="SAM" id="Phobius"/>
    </source>
</evidence>
<dbReference type="PANTHER" id="PTHR23051">
    <property type="entry name" value="SOLUTE CARRIER FAMILY 35, MEMBER F5"/>
    <property type="match status" value="1"/>
</dbReference>
<feature type="compositionally biased region" description="Low complexity" evidence="5">
    <location>
        <begin position="29"/>
        <end position="44"/>
    </location>
</feature>
<keyword evidence="4 6" id="KW-0472">Membrane</keyword>
<accession>A0A1E3PIC5</accession>
<keyword evidence="3 6" id="KW-1133">Transmembrane helix</keyword>
<dbReference type="AlphaFoldDB" id="A0A1E3PIC5"/>
<evidence type="ECO:0000256" key="5">
    <source>
        <dbReference type="SAM" id="MobiDB-lite"/>
    </source>
</evidence>
<sequence>MSKDIALSQSRHRCSAVEQDLLTESYLKSGSSSDFRASSTASPSPLHHGSIDIEEEEYESSLHEKQRRKKRWKLGLILLFFVVMLWTISGFLVNLLFQSGEYEKPYFVTYINTGTFSVYLIPTLYRYITKRYFTISSPHCVGNESRPLNEHSQMLSSVSLPELDHITHTRTNEPHSSQSSSQFTVKETAILSSQFCILWFISNLLNNASLAYTSVSSATILSCTSSFFTLIVGAIFKVETFTMTKFGALCLSLVGIILITEADNSTRMNENPDLQADANWIILGNLMALGGALLYGVYTTLLKLKIGDESRINTKLFFGFVGMFNIILLGPIIILFNYFNIENFELPPTQRVLFIVLGNALSTLISDFFWVLAMLMTSPLVVTVGLGATIPLAMAGDMIFKHRYVNIFYYFGALLVCISFVIINRYDEPENNKSSEYPLIEEDEPI</sequence>
<evidence type="ECO:0000256" key="2">
    <source>
        <dbReference type="ARBA" id="ARBA00022692"/>
    </source>
</evidence>
<keyword evidence="2 6" id="KW-0812">Transmembrane</keyword>
<dbReference type="Proteomes" id="UP000095009">
    <property type="component" value="Unassembled WGS sequence"/>
</dbReference>
<comment type="subcellular location">
    <subcellularLocation>
        <location evidence="1">Membrane</location>
        <topology evidence="1">Multi-pass membrane protein</topology>
    </subcellularLocation>
</comment>
<feature type="domain" description="DUF3955" evidence="7">
    <location>
        <begin position="73"/>
        <end position="118"/>
    </location>
</feature>
<feature type="transmembrane region" description="Helical" evidence="6">
    <location>
        <begin position="316"/>
        <end position="339"/>
    </location>
</feature>
<evidence type="ECO:0000256" key="3">
    <source>
        <dbReference type="ARBA" id="ARBA00022989"/>
    </source>
</evidence>
<evidence type="ECO:0000313" key="9">
    <source>
        <dbReference type="Proteomes" id="UP000095009"/>
    </source>
</evidence>
<feature type="transmembrane region" description="Helical" evidence="6">
    <location>
        <begin position="109"/>
        <end position="128"/>
    </location>
</feature>